<dbReference type="AlphaFoldDB" id="A0A178XSZ7"/>
<organism evidence="1 2">
    <name type="scientific">Sinorhizobium glycinis</name>
    <dbReference type="NCBI Taxonomy" id="1472378"/>
    <lineage>
        <taxon>Bacteria</taxon>
        <taxon>Pseudomonadati</taxon>
        <taxon>Pseudomonadota</taxon>
        <taxon>Alphaproteobacteria</taxon>
        <taxon>Hyphomicrobiales</taxon>
        <taxon>Rhizobiaceae</taxon>
        <taxon>Sinorhizobium/Ensifer group</taxon>
        <taxon>Sinorhizobium</taxon>
    </lineage>
</organism>
<protein>
    <submittedName>
        <fullName evidence="1">Uncharacterized protein</fullName>
    </submittedName>
</protein>
<evidence type="ECO:0000313" key="1">
    <source>
        <dbReference type="EMBL" id="OAP37655.1"/>
    </source>
</evidence>
<proteinExistence type="predicted"/>
<comment type="caution">
    <text evidence="1">The sequence shown here is derived from an EMBL/GenBank/DDBJ whole genome shotgun (WGS) entry which is preliminary data.</text>
</comment>
<dbReference type="EMBL" id="LPUX01000062">
    <property type="protein sequence ID" value="OAP37655.1"/>
    <property type="molecule type" value="Genomic_DNA"/>
</dbReference>
<gene>
    <name evidence="1" type="ORF">AU381_12755</name>
</gene>
<dbReference type="Proteomes" id="UP000094025">
    <property type="component" value="Unassembled WGS sequence"/>
</dbReference>
<keyword evidence="2" id="KW-1185">Reference proteome</keyword>
<accession>A0A178XSZ7</accession>
<sequence length="80" mass="8846">MAGDVSLARQSLAAPEWFAYLCIDLCLGQPNVIQEFRCVLSHPRELRAKTQSLVPCHEKTNRISPAIDATAVLARILTQV</sequence>
<reference evidence="1 2" key="1">
    <citation type="journal article" date="2016" name="Int. J. Syst. Evol. Microbiol.">
        <title>Ensifer glycinis sp. nov., an novel rhizobial species associated with Glycine spp.</title>
        <authorList>
            <person name="Yan H."/>
            <person name="Yan J."/>
            <person name="Sui X.H."/>
            <person name="Wang E.T."/>
            <person name="Chen W.X."/>
            <person name="Zhang X.X."/>
            <person name="Chen W.F."/>
        </authorList>
    </citation>
    <scope>NUCLEOTIDE SEQUENCE [LARGE SCALE GENOMIC DNA]</scope>
    <source>
        <strain evidence="1 2">CCBAU 23380</strain>
    </source>
</reference>
<name>A0A178XSZ7_9HYPH</name>
<evidence type="ECO:0000313" key="2">
    <source>
        <dbReference type="Proteomes" id="UP000094025"/>
    </source>
</evidence>